<dbReference type="Proteomes" id="UP001328107">
    <property type="component" value="Unassembled WGS sequence"/>
</dbReference>
<dbReference type="PANTHER" id="PTHR22941:SF26">
    <property type="entry name" value="SERPENTINE RECEPTOR, CLASS H"/>
    <property type="match status" value="1"/>
</dbReference>
<feature type="non-terminal residue" evidence="2">
    <location>
        <position position="1"/>
    </location>
</feature>
<evidence type="ECO:0008006" key="4">
    <source>
        <dbReference type="Google" id="ProtNLM"/>
    </source>
</evidence>
<sequence>QKGNRSKKSTRLILRSLFNLAAQLLIPMFFYVGPATVMFFGLLADDLLSFEVLLVMFLLLPCHSIAHNLILLAITSTYRRKILNLFSKSRVNF</sequence>
<name>A0AAN5CK94_9BILA</name>
<evidence type="ECO:0000313" key="3">
    <source>
        <dbReference type="Proteomes" id="UP001328107"/>
    </source>
</evidence>
<keyword evidence="3" id="KW-1185">Reference proteome</keyword>
<comment type="caution">
    <text evidence="2">The sequence shown here is derived from an EMBL/GenBank/DDBJ whole genome shotgun (WGS) entry which is preliminary data.</text>
</comment>
<dbReference type="EMBL" id="BTRK01000004">
    <property type="protein sequence ID" value="GMR45934.1"/>
    <property type="molecule type" value="Genomic_DNA"/>
</dbReference>
<evidence type="ECO:0000256" key="1">
    <source>
        <dbReference type="SAM" id="Phobius"/>
    </source>
</evidence>
<keyword evidence="1" id="KW-0812">Transmembrane</keyword>
<reference evidence="3" key="1">
    <citation type="submission" date="2022-10" db="EMBL/GenBank/DDBJ databases">
        <title>Genome assembly of Pristionchus species.</title>
        <authorList>
            <person name="Yoshida K."/>
            <person name="Sommer R.J."/>
        </authorList>
    </citation>
    <scope>NUCLEOTIDE SEQUENCE [LARGE SCALE GENOMIC DNA]</scope>
    <source>
        <strain evidence="3">RS5460</strain>
    </source>
</reference>
<accession>A0AAN5CK94</accession>
<feature type="transmembrane region" description="Helical" evidence="1">
    <location>
        <begin position="12"/>
        <end position="32"/>
    </location>
</feature>
<proteinExistence type="predicted"/>
<feature type="non-terminal residue" evidence="2">
    <location>
        <position position="93"/>
    </location>
</feature>
<dbReference type="PANTHER" id="PTHR22941">
    <property type="entry name" value="SERPENTINE RECEPTOR"/>
    <property type="match status" value="1"/>
</dbReference>
<gene>
    <name evidence="2" type="ORF">PMAYCL1PPCAC_16129</name>
</gene>
<keyword evidence="1" id="KW-0472">Membrane</keyword>
<feature type="transmembrane region" description="Helical" evidence="1">
    <location>
        <begin position="52"/>
        <end position="74"/>
    </location>
</feature>
<organism evidence="2 3">
    <name type="scientific">Pristionchus mayeri</name>
    <dbReference type="NCBI Taxonomy" id="1317129"/>
    <lineage>
        <taxon>Eukaryota</taxon>
        <taxon>Metazoa</taxon>
        <taxon>Ecdysozoa</taxon>
        <taxon>Nematoda</taxon>
        <taxon>Chromadorea</taxon>
        <taxon>Rhabditida</taxon>
        <taxon>Rhabditina</taxon>
        <taxon>Diplogasteromorpha</taxon>
        <taxon>Diplogasteroidea</taxon>
        <taxon>Neodiplogasteridae</taxon>
        <taxon>Pristionchus</taxon>
    </lineage>
</organism>
<evidence type="ECO:0000313" key="2">
    <source>
        <dbReference type="EMBL" id="GMR45934.1"/>
    </source>
</evidence>
<keyword evidence="1" id="KW-1133">Transmembrane helix</keyword>
<dbReference type="AlphaFoldDB" id="A0AAN5CK94"/>
<dbReference type="Pfam" id="PF10318">
    <property type="entry name" value="7TM_GPCR_Srh"/>
    <property type="match status" value="1"/>
</dbReference>
<dbReference type="InterPro" id="IPR053220">
    <property type="entry name" value="Nematode_rcpt-like_serp_H"/>
</dbReference>
<protein>
    <recommendedName>
        <fullName evidence="4">G protein-coupled receptor</fullName>
    </recommendedName>
</protein>
<dbReference type="InterPro" id="IPR019422">
    <property type="entry name" value="7TM_GPCR_serpentine_rcpt_Srh"/>
</dbReference>